<evidence type="ECO:0000256" key="5">
    <source>
        <dbReference type="ARBA" id="ARBA00023136"/>
    </source>
</evidence>
<dbReference type="InterPro" id="IPR043216">
    <property type="entry name" value="PAP-like"/>
</dbReference>
<accession>A0A9X0D6F2</accession>
<keyword evidence="4 6" id="KW-1133">Transmembrane helix</keyword>
<dbReference type="CDD" id="cd03384">
    <property type="entry name" value="PAP2_wunen"/>
    <property type="match status" value="1"/>
</dbReference>
<dbReference type="SUPFAM" id="SSF48317">
    <property type="entry name" value="Acid phosphatase/Vanadium-dependent haloperoxidase"/>
    <property type="match status" value="1"/>
</dbReference>
<dbReference type="GO" id="GO:0008195">
    <property type="term" value="F:phosphatidate phosphatase activity"/>
    <property type="evidence" value="ECO:0007669"/>
    <property type="project" value="TreeGrafter"/>
</dbReference>
<evidence type="ECO:0000256" key="3">
    <source>
        <dbReference type="ARBA" id="ARBA00022692"/>
    </source>
</evidence>
<keyword evidence="9" id="KW-1185">Reference proteome</keyword>
<name>A0A9X0D6F2_9CNID</name>
<dbReference type="GO" id="GO:0006644">
    <property type="term" value="P:phospholipid metabolic process"/>
    <property type="evidence" value="ECO:0007669"/>
    <property type="project" value="InterPro"/>
</dbReference>
<dbReference type="InterPro" id="IPR036938">
    <property type="entry name" value="PAP2/HPO_sf"/>
</dbReference>
<dbReference type="Gene3D" id="1.20.144.10">
    <property type="entry name" value="Phosphatidic acid phosphatase type 2/haloperoxidase"/>
    <property type="match status" value="1"/>
</dbReference>
<dbReference type="GO" id="GO:0007165">
    <property type="term" value="P:signal transduction"/>
    <property type="evidence" value="ECO:0007669"/>
    <property type="project" value="TreeGrafter"/>
</dbReference>
<dbReference type="Pfam" id="PF01569">
    <property type="entry name" value="PAP2"/>
    <property type="match status" value="1"/>
</dbReference>
<protein>
    <recommendedName>
        <fullName evidence="7">Phosphatidic acid phosphatase type 2/haloperoxidase domain-containing protein</fullName>
    </recommendedName>
</protein>
<comment type="similarity">
    <text evidence="2">Belongs to the PA-phosphatase related phosphoesterase family.</text>
</comment>
<dbReference type="PANTHER" id="PTHR10165">
    <property type="entry name" value="LIPID PHOSPHATE PHOSPHATASE"/>
    <property type="match status" value="1"/>
</dbReference>
<dbReference type="Proteomes" id="UP001163046">
    <property type="component" value="Unassembled WGS sequence"/>
</dbReference>
<feature type="transmembrane region" description="Helical" evidence="6">
    <location>
        <begin position="12"/>
        <end position="33"/>
    </location>
</feature>
<comment type="subcellular location">
    <subcellularLocation>
        <location evidence="1">Membrane</location>
        <topology evidence="1">Multi-pass membrane protein</topology>
    </subcellularLocation>
</comment>
<dbReference type="GO" id="GO:0005886">
    <property type="term" value="C:plasma membrane"/>
    <property type="evidence" value="ECO:0007669"/>
    <property type="project" value="TreeGrafter"/>
</dbReference>
<reference evidence="8" key="1">
    <citation type="submission" date="2023-01" db="EMBL/GenBank/DDBJ databases">
        <title>Genome assembly of the deep-sea coral Lophelia pertusa.</title>
        <authorList>
            <person name="Herrera S."/>
            <person name="Cordes E."/>
        </authorList>
    </citation>
    <scope>NUCLEOTIDE SEQUENCE</scope>
    <source>
        <strain evidence="8">USNM1676648</strain>
        <tissue evidence="8">Polyp</tissue>
    </source>
</reference>
<evidence type="ECO:0000256" key="4">
    <source>
        <dbReference type="ARBA" id="ARBA00022989"/>
    </source>
</evidence>
<dbReference type="GO" id="GO:0046839">
    <property type="term" value="P:phospholipid dephosphorylation"/>
    <property type="evidence" value="ECO:0007669"/>
    <property type="project" value="TreeGrafter"/>
</dbReference>
<dbReference type="InterPro" id="IPR000326">
    <property type="entry name" value="PAP2/HPO"/>
</dbReference>
<organism evidence="8 9">
    <name type="scientific">Desmophyllum pertusum</name>
    <dbReference type="NCBI Taxonomy" id="174260"/>
    <lineage>
        <taxon>Eukaryota</taxon>
        <taxon>Metazoa</taxon>
        <taxon>Cnidaria</taxon>
        <taxon>Anthozoa</taxon>
        <taxon>Hexacorallia</taxon>
        <taxon>Scleractinia</taxon>
        <taxon>Caryophylliina</taxon>
        <taxon>Caryophylliidae</taxon>
        <taxon>Desmophyllum</taxon>
    </lineage>
</organism>
<dbReference type="OrthoDB" id="8907274at2759"/>
<comment type="caution">
    <text evidence="8">The sequence shown here is derived from an EMBL/GenBank/DDBJ whole genome shotgun (WGS) entry which is preliminary data.</text>
</comment>
<feature type="transmembrane region" description="Helical" evidence="6">
    <location>
        <begin position="53"/>
        <end position="73"/>
    </location>
</feature>
<evidence type="ECO:0000256" key="1">
    <source>
        <dbReference type="ARBA" id="ARBA00004141"/>
    </source>
</evidence>
<dbReference type="EMBL" id="MU825876">
    <property type="protein sequence ID" value="KAJ7386594.1"/>
    <property type="molecule type" value="Genomic_DNA"/>
</dbReference>
<dbReference type="SMART" id="SM00014">
    <property type="entry name" value="acidPPc"/>
    <property type="match status" value="1"/>
</dbReference>
<dbReference type="AlphaFoldDB" id="A0A9X0D6F2"/>
<evidence type="ECO:0000256" key="2">
    <source>
        <dbReference type="ARBA" id="ARBA00008816"/>
    </source>
</evidence>
<gene>
    <name evidence="8" type="ORF">OS493_008742</name>
</gene>
<feature type="domain" description="Phosphatidic acid phosphatase type 2/haloperoxidase" evidence="7">
    <location>
        <begin position="114"/>
        <end position="256"/>
    </location>
</feature>
<keyword evidence="5 6" id="KW-0472">Membrane</keyword>
<sequence length="257" mass="29136">MYSGKFSHVVDLACLLIVGLVNALLGLVIPPFKRGFFCDDESIKYPHTSEETLPTWVLLLISVILPVVTLIICEVGRHYLSGKNIRREEYQDDKNGMCRPFTKKPLFQRLYKITSVFLFGALVNLLFTLLGKTYIGELRPHFLALCKPNMSLVDCSDGYITNYECTGSDFAAIEKARRSFPSAHASCSMYGMFFLALFFETITPRERGSFLKPFIQSGCIIVSMFFGLSRMRDHLHFWHDVLAGFLLGRILGHLHGC</sequence>
<feature type="transmembrane region" description="Helical" evidence="6">
    <location>
        <begin position="110"/>
        <end position="130"/>
    </location>
</feature>
<evidence type="ECO:0000313" key="8">
    <source>
        <dbReference type="EMBL" id="KAJ7386594.1"/>
    </source>
</evidence>
<keyword evidence="3 6" id="KW-0812">Transmembrane</keyword>
<proteinExistence type="inferred from homology"/>
<evidence type="ECO:0000259" key="7">
    <source>
        <dbReference type="SMART" id="SM00014"/>
    </source>
</evidence>
<evidence type="ECO:0000256" key="6">
    <source>
        <dbReference type="SAM" id="Phobius"/>
    </source>
</evidence>
<evidence type="ECO:0000313" key="9">
    <source>
        <dbReference type="Proteomes" id="UP001163046"/>
    </source>
</evidence>
<dbReference type="PANTHER" id="PTHR10165:SF103">
    <property type="entry name" value="PHOSPHOLIPID PHOSPHATASE HOMOLOG 1.2 HOMOLOG"/>
    <property type="match status" value="1"/>
</dbReference>